<dbReference type="Proteomes" id="UP000499080">
    <property type="component" value="Unassembled WGS sequence"/>
</dbReference>
<dbReference type="InterPro" id="IPR012337">
    <property type="entry name" value="RNaseH-like_sf"/>
</dbReference>
<dbReference type="GO" id="GO:0003676">
    <property type="term" value="F:nucleic acid binding"/>
    <property type="evidence" value="ECO:0007669"/>
    <property type="project" value="InterPro"/>
</dbReference>
<evidence type="ECO:0000313" key="2">
    <source>
        <dbReference type="Proteomes" id="UP000499080"/>
    </source>
</evidence>
<sequence length="196" mass="22027">MVEVIAIQRAVQNVRADDLGDVNIISDLKSAFMVLSAAEEARETISNIKQDIKEYKGKITLTWIRTHMGNFGNERADQAGAIHFWAITFAVDEINRLHSLVDRHQWNFTVAETYGEEEESILQVSFLWTQGIAGYIGPQETCIHEAKMASGFNFPTISYCPRESPLTSKGLRVLCSSSGRTPQTLRRSTRHVPINT</sequence>
<proteinExistence type="predicted"/>
<protein>
    <submittedName>
        <fullName evidence="1">Uncharacterized protein</fullName>
    </submittedName>
</protein>
<dbReference type="Gene3D" id="3.40.50.2300">
    <property type="match status" value="1"/>
</dbReference>
<dbReference type="InterPro" id="IPR036397">
    <property type="entry name" value="RNaseH_sf"/>
</dbReference>
<dbReference type="AlphaFoldDB" id="A0A4Y2HMM5"/>
<dbReference type="EMBL" id="BGPR01002027">
    <property type="protein sequence ID" value="GBM66460.1"/>
    <property type="molecule type" value="Genomic_DNA"/>
</dbReference>
<accession>A0A4Y2HMM5</accession>
<dbReference type="Gene3D" id="3.30.420.10">
    <property type="entry name" value="Ribonuclease H-like superfamily/Ribonuclease H"/>
    <property type="match status" value="1"/>
</dbReference>
<organism evidence="1 2">
    <name type="scientific">Araneus ventricosus</name>
    <name type="common">Orbweaver spider</name>
    <name type="synonym">Epeira ventricosa</name>
    <dbReference type="NCBI Taxonomy" id="182803"/>
    <lineage>
        <taxon>Eukaryota</taxon>
        <taxon>Metazoa</taxon>
        <taxon>Ecdysozoa</taxon>
        <taxon>Arthropoda</taxon>
        <taxon>Chelicerata</taxon>
        <taxon>Arachnida</taxon>
        <taxon>Araneae</taxon>
        <taxon>Araneomorphae</taxon>
        <taxon>Entelegynae</taxon>
        <taxon>Araneoidea</taxon>
        <taxon>Araneidae</taxon>
        <taxon>Araneus</taxon>
    </lineage>
</organism>
<dbReference type="InterPro" id="IPR028082">
    <property type="entry name" value="Peripla_BP_I"/>
</dbReference>
<dbReference type="SUPFAM" id="SSF53822">
    <property type="entry name" value="Periplasmic binding protein-like I"/>
    <property type="match status" value="1"/>
</dbReference>
<dbReference type="SUPFAM" id="SSF53098">
    <property type="entry name" value="Ribonuclease H-like"/>
    <property type="match status" value="1"/>
</dbReference>
<evidence type="ECO:0000313" key="1">
    <source>
        <dbReference type="EMBL" id="GBM66460.1"/>
    </source>
</evidence>
<keyword evidence="2" id="KW-1185">Reference proteome</keyword>
<dbReference type="OrthoDB" id="6514649at2759"/>
<reference evidence="1 2" key="1">
    <citation type="journal article" date="2019" name="Sci. Rep.">
        <title>Orb-weaving spider Araneus ventricosus genome elucidates the spidroin gene catalogue.</title>
        <authorList>
            <person name="Kono N."/>
            <person name="Nakamura H."/>
            <person name="Ohtoshi R."/>
            <person name="Moran D.A.P."/>
            <person name="Shinohara A."/>
            <person name="Yoshida Y."/>
            <person name="Fujiwara M."/>
            <person name="Mori M."/>
            <person name="Tomita M."/>
            <person name="Arakawa K."/>
        </authorList>
    </citation>
    <scope>NUCLEOTIDE SEQUENCE [LARGE SCALE GENOMIC DNA]</scope>
</reference>
<gene>
    <name evidence="1" type="ORF">AVEN_146289_1</name>
</gene>
<comment type="caution">
    <text evidence="1">The sequence shown here is derived from an EMBL/GenBank/DDBJ whole genome shotgun (WGS) entry which is preliminary data.</text>
</comment>
<name>A0A4Y2HMM5_ARAVE</name>